<dbReference type="Proteomes" id="UP000017148">
    <property type="component" value="Unassembled WGS sequence"/>
</dbReference>
<proteinExistence type="predicted"/>
<dbReference type="AlphaFoldDB" id="U7D958"/>
<dbReference type="Gene3D" id="3.40.50.150">
    <property type="entry name" value="Vaccinia Virus protein VP39"/>
    <property type="match status" value="1"/>
</dbReference>
<keyword evidence="2" id="KW-0489">Methyltransferase</keyword>
<dbReference type="InterPro" id="IPR013216">
    <property type="entry name" value="Methyltransf_11"/>
</dbReference>
<accession>U7D958</accession>
<organism evidence="2 3">
    <name type="scientific">Chitinivibrio alkaliphilus ACht1</name>
    <dbReference type="NCBI Taxonomy" id="1313304"/>
    <lineage>
        <taxon>Bacteria</taxon>
        <taxon>Pseudomonadati</taxon>
        <taxon>Fibrobacterota</taxon>
        <taxon>Chitinivibrionia</taxon>
        <taxon>Chitinivibrionales</taxon>
        <taxon>Chitinivibrionaceae</taxon>
        <taxon>Chitinivibrio</taxon>
    </lineage>
</organism>
<dbReference type="Pfam" id="PF08241">
    <property type="entry name" value="Methyltransf_11"/>
    <property type="match status" value="1"/>
</dbReference>
<keyword evidence="2" id="KW-0808">Transferase</keyword>
<dbReference type="InterPro" id="IPR029063">
    <property type="entry name" value="SAM-dependent_MTases_sf"/>
</dbReference>
<dbReference type="Gene3D" id="2.20.25.110">
    <property type="entry name" value="S-adenosyl-L-methionine-dependent methyltransferases"/>
    <property type="match status" value="1"/>
</dbReference>
<comment type="caution">
    <text evidence="2">The sequence shown here is derived from an EMBL/GenBank/DDBJ whole genome shotgun (WGS) entry which is preliminary data.</text>
</comment>
<dbReference type="EMBL" id="ASJR01000003">
    <property type="protein sequence ID" value="ERP38924.1"/>
    <property type="molecule type" value="Genomic_DNA"/>
</dbReference>
<keyword evidence="3" id="KW-1185">Reference proteome</keyword>
<evidence type="ECO:0000313" key="3">
    <source>
        <dbReference type="Proteomes" id="UP000017148"/>
    </source>
</evidence>
<dbReference type="CDD" id="cd02440">
    <property type="entry name" value="AdoMet_MTases"/>
    <property type="match status" value="1"/>
</dbReference>
<dbReference type="RefSeq" id="WP_022635952.1">
    <property type="nucleotide sequence ID" value="NZ_ASJR01000003.1"/>
</dbReference>
<protein>
    <submittedName>
        <fullName evidence="2">SAM dependent methyltransferase</fullName>
    </submittedName>
</protein>
<dbReference type="GO" id="GO:0008757">
    <property type="term" value="F:S-adenosylmethionine-dependent methyltransferase activity"/>
    <property type="evidence" value="ECO:0007669"/>
    <property type="project" value="InterPro"/>
</dbReference>
<feature type="domain" description="Methyltransferase type 11" evidence="1">
    <location>
        <begin position="49"/>
        <end position="140"/>
    </location>
</feature>
<dbReference type="OrthoDB" id="9811589at2"/>
<dbReference type="GO" id="GO:0032259">
    <property type="term" value="P:methylation"/>
    <property type="evidence" value="ECO:0007669"/>
    <property type="project" value="UniProtKB-KW"/>
</dbReference>
<evidence type="ECO:0000313" key="2">
    <source>
        <dbReference type="EMBL" id="ERP38924.1"/>
    </source>
</evidence>
<dbReference type="STRING" id="1313304.CALK_0412"/>
<reference evidence="2 3" key="1">
    <citation type="journal article" date="2013" name="Environ. Microbiol.">
        <title>Genome analysis of Chitinivibrio alkaliphilus gen. nov., sp. nov., a novel extremely haloalkaliphilic anaerobic chitinolytic bacterium from the candidate phylum Termite Group 3.</title>
        <authorList>
            <person name="Sorokin D.Y."/>
            <person name="Gumerov V.M."/>
            <person name="Rakitin A.L."/>
            <person name="Beletsky A.V."/>
            <person name="Damste J.S."/>
            <person name="Muyzer G."/>
            <person name="Mardanov A.V."/>
            <person name="Ravin N.V."/>
        </authorList>
    </citation>
    <scope>NUCLEOTIDE SEQUENCE [LARGE SCALE GENOMIC DNA]</scope>
    <source>
        <strain evidence="2 3">ACht1</strain>
    </source>
</reference>
<gene>
    <name evidence="2" type="ORF">CALK_0412</name>
</gene>
<name>U7D958_9BACT</name>
<dbReference type="eggNOG" id="COG4976">
    <property type="taxonomic scope" value="Bacteria"/>
</dbReference>
<evidence type="ECO:0000259" key="1">
    <source>
        <dbReference type="Pfam" id="PF08241"/>
    </source>
</evidence>
<sequence>MTVAQQECYGRLASFYDTMMSHVPYSNWVHLIKDILADYCEKEDPRLFEIGGGTGTLGSILVYEGFAYQGSDYSFDMCQAAWKKGLDYLCCDCRHIPIQSIYDLVFFCFDGINYLHSLDDYAMTFLEVHRVLAPGGLFLFDITTERSSRLFFNDYTEAESFPHGAYIRYCTYDVPERKQYNTFDIFYETDTDRYCRQREEHVQTVFPTQEVSGAIPEDLFRIVGMWEDFDRSNAGPLAERVHFLLQKR</sequence>
<dbReference type="SUPFAM" id="SSF53335">
    <property type="entry name" value="S-adenosyl-L-methionine-dependent methyltransferases"/>
    <property type="match status" value="1"/>
</dbReference>